<protein>
    <submittedName>
        <fullName evidence="1">Uncharacterized protein</fullName>
    </submittedName>
</protein>
<evidence type="ECO:0000313" key="2">
    <source>
        <dbReference type="Proteomes" id="UP000735302"/>
    </source>
</evidence>
<dbReference type="Proteomes" id="UP000735302">
    <property type="component" value="Unassembled WGS sequence"/>
</dbReference>
<sequence>MRLRAGCFGHDVFSARLCVSSTNSNQRQDGTFRFQSGFANYCPTNALTVRTKTINARIYSHNRALRFSDGGTYHPCIVFYDVIEKMFVQQMLLSVTRLCFTSATTTECSPH</sequence>
<organism evidence="1 2">
    <name type="scientific">Plakobranchus ocellatus</name>
    <dbReference type="NCBI Taxonomy" id="259542"/>
    <lineage>
        <taxon>Eukaryota</taxon>
        <taxon>Metazoa</taxon>
        <taxon>Spiralia</taxon>
        <taxon>Lophotrochozoa</taxon>
        <taxon>Mollusca</taxon>
        <taxon>Gastropoda</taxon>
        <taxon>Heterobranchia</taxon>
        <taxon>Euthyneura</taxon>
        <taxon>Panpulmonata</taxon>
        <taxon>Sacoglossa</taxon>
        <taxon>Placobranchoidea</taxon>
        <taxon>Plakobranchidae</taxon>
        <taxon>Plakobranchus</taxon>
    </lineage>
</organism>
<dbReference type="EMBL" id="BLXT01007705">
    <property type="protein sequence ID" value="GFO41569.1"/>
    <property type="molecule type" value="Genomic_DNA"/>
</dbReference>
<name>A0AAV4DBJ7_9GAST</name>
<proteinExistence type="predicted"/>
<dbReference type="AlphaFoldDB" id="A0AAV4DBJ7"/>
<comment type="caution">
    <text evidence="1">The sequence shown here is derived from an EMBL/GenBank/DDBJ whole genome shotgun (WGS) entry which is preliminary data.</text>
</comment>
<reference evidence="1 2" key="1">
    <citation type="journal article" date="2021" name="Elife">
        <title>Chloroplast acquisition without the gene transfer in kleptoplastic sea slugs, Plakobranchus ocellatus.</title>
        <authorList>
            <person name="Maeda T."/>
            <person name="Takahashi S."/>
            <person name="Yoshida T."/>
            <person name="Shimamura S."/>
            <person name="Takaki Y."/>
            <person name="Nagai Y."/>
            <person name="Toyoda A."/>
            <person name="Suzuki Y."/>
            <person name="Arimoto A."/>
            <person name="Ishii H."/>
            <person name="Satoh N."/>
            <person name="Nishiyama T."/>
            <person name="Hasebe M."/>
            <person name="Maruyama T."/>
            <person name="Minagawa J."/>
            <person name="Obokata J."/>
            <person name="Shigenobu S."/>
        </authorList>
    </citation>
    <scope>NUCLEOTIDE SEQUENCE [LARGE SCALE GENOMIC DNA]</scope>
</reference>
<accession>A0AAV4DBJ7</accession>
<keyword evidence="2" id="KW-1185">Reference proteome</keyword>
<gene>
    <name evidence="1" type="ORF">PoB_006807400</name>
</gene>
<evidence type="ECO:0000313" key="1">
    <source>
        <dbReference type="EMBL" id="GFO41569.1"/>
    </source>
</evidence>